<dbReference type="PANTHER" id="PTHR21523:SF38">
    <property type="entry name" value="MLT-TEN (MLT-10) RELATED"/>
    <property type="match status" value="1"/>
</dbReference>
<dbReference type="Pfam" id="PF04870">
    <property type="entry name" value="Moulting_cycle"/>
    <property type="match status" value="1"/>
</dbReference>
<dbReference type="InterPro" id="IPR006954">
    <property type="entry name" value="Mlt-10-like"/>
</dbReference>
<dbReference type="Proteomes" id="UP000050794">
    <property type="component" value="Unassembled WGS sequence"/>
</dbReference>
<organism evidence="1 2">
    <name type="scientific">Toxocara canis</name>
    <name type="common">Canine roundworm</name>
    <dbReference type="NCBI Taxonomy" id="6265"/>
    <lineage>
        <taxon>Eukaryota</taxon>
        <taxon>Metazoa</taxon>
        <taxon>Ecdysozoa</taxon>
        <taxon>Nematoda</taxon>
        <taxon>Chromadorea</taxon>
        <taxon>Rhabditida</taxon>
        <taxon>Spirurina</taxon>
        <taxon>Ascaridomorpha</taxon>
        <taxon>Ascaridoidea</taxon>
        <taxon>Toxocaridae</taxon>
        <taxon>Toxocara</taxon>
    </lineage>
</organism>
<protein>
    <submittedName>
        <fullName evidence="2">IQGA1</fullName>
    </submittedName>
</protein>
<accession>A0A183VE07</accession>
<name>A0A183VE07_TOXCA</name>
<evidence type="ECO:0000313" key="1">
    <source>
        <dbReference type="Proteomes" id="UP000050794"/>
    </source>
</evidence>
<sequence>LPSSECMVYASCAEDARSVVELAKCVVMLLDERERQMAANEELKQIIEAEKMNSGATPAWNISKMAAKFFREFLGKRMFRRNSSGPSNVEKLRIIREHFLNVDQINAYMTRMAQENSKFLHEINMPVESHFEGMQNAEQNDLLISIVNMINAFQKADIGDQSISIMSPRLFSILPEVSKRPQILSPTLFSFQNDGFFSVPDVLNMAMSTKRDAILLMDLAVELSGATVMLNKLYESLKPQIKQVNEVQLPAIKELQRLERNWQTVVDSYSVKQKADLKKRGYAHLEEEQLHLIYDNPVGGNFSLLISFFFRDKQNEYACT</sequence>
<proteinExistence type="predicted"/>
<dbReference type="WBParaSite" id="TCNE_0001898101-mRNA-1">
    <property type="protein sequence ID" value="TCNE_0001898101-mRNA-1"/>
    <property type="gene ID" value="TCNE_0001898101"/>
</dbReference>
<reference evidence="2" key="1">
    <citation type="submission" date="2016-06" db="UniProtKB">
        <authorList>
            <consortium name="WormBaseParasite"/>
        </authorList>
    </citation>
    <scope>IDENTIFICATION</scope>
</reference>
<keyword evidence="1" id="KW-1185">Reference proteome</keyword>
<evidence type="ECO:0000313" key="2">
    <source>
        <dbReference type="WBParaSite" id="TCNE_0001898101-mRNA-1"/>
    </source>
</evidence>
<dbReference type="AlphaFoldDB" id="A0A183VE07"/>
<dbReference type="PANTHER" id="PTHR21523">
    <property type="match status" value="1"/>
</dbReference>